<feature type="transmembrane region" description="Helical" evidence="1">
    <location>
        <begin position="162"/>
        <end position="186"/>
    </location>
</feature>
<evidence type="ECO:0008006" key="4">
    <source>
        <dbReference type="Google" id="ProtNLM"/>
    </source>
</evidence>
<keyword evidence="3" id="KW-1185">Reference proteome</keyword>
<protein>
    <recommendedName>
        <fullName evidence="4">DUF3267 domain-containing protein</fullName>
    </recommendedName>
</protein>
<keyword evidence="1" id="KW-1133">Transmembrane helix</keyword>
<dbReference type="Pfam" id="PF11667">
    <property type="entry name" value="DUF3267"/>
    <property type="match status" value="1"/>
</dbReference>
<dbReference type="EMBL" id="CP009933">
    <property type="protein sequence ID" value="AKA67843.1"/>
    <property type="molecule type" value="Genomic_DNA"/>
</dbReference>
<dbReference type="STRING" id="1548.CSCA_0718"/>
<evidence type="ECO:0000256" key="1">
    <source>
        <dbReference type="SAM" id="Phobius"/>
    </source>
</evidence>
<sequence>MKYSKKIPSTDKELSSKLISEGWVKIKEPSNLGIATLLSIPFMFINGIVSMGIFYYLYPPFKELFFNQHEFSITFKINLFTLVYVAIIFMFMTIHEFIHAFFIPNVFKSDKTYWGINALCGFVYTTEKIKRNRFLIISIMPFILLSVILPFIISFLGWLNGFIIFLCLINAMGSCVDCLNICLVAIQVPRGSYIVNNGFETYFK</sequence>
<feature type="transmembrane region" description="Helical" evidence="1">
    <location>
        <begin position="77"/>
        <end position="103"/>
    </location>
</feature>
<dbReference type="InterPro" id="IPR021683">
    <property type="entry name" value="DUF3267"/>
</dbReference>
<dbReference type="AlphaFoldDB" id="A0A0E3JX74"/>
<dbReference type="KEGG" id="csq:CSCA_0718"/>
<dbReference type="RefSeq" id="WP_029159859.1">
    <property type="nucleotide sequence ID" value="NZ_CP009933.1"/>
</dbReference>
<keyword evidence="1" id="KW-0472">Membrane</keyword>
<feature type="transmembrane region" description="Helical" evidence="1">
    <location>
        <begin position="32"/>
        <end position="57"/>
    </location>
</feature>
<name>A0A0E3JX74_CLOSL</name>
<proteinExistence type="predicted"/>
<accession>A0A0E3JX74</accession>
<organism evidence="2 3">
    <name type="scientific">Clostridium scatologenes</name>
    <dbReference type="NCBI Taxonomy" id="1548"/>
    <lineage>
        <taxon>Bacteria</taxon>
        <taxon>Bacillati</taxon>
        <taxon>Bacillota</taxon>
        <taxon>Clostridia</taxon>
        <taxon>Eubacteriales</taxon>
        <taxon>Clostridiaceae</taxon>
        <taxon>Clostridium</taxon>
    </lineage>
</organism>
<keyword evidence="1" id="KW-0812">Transmembrane</keyword>
<feature type="transmembrane region" description="Helical" evidence="1">
    <location>
        <begin position="134"/>
        <end position="156"/>
    </location>
</feature>
<dbReference type="HOGENOM" id="CLU_114909_0_0_9"/>
<evidence type="ECO:0000313" key="2">
    <source>
        <dbReference type="EMBL" id="AKA67843.1"/>
    </source>
</evidence>
<evidence type="ECO:0000313" key="3">
    <source>
        <dbReference type="Proteomes" id="UP000033115"/>
    </source>
</evidence>
<dbReference type="Proteomes" id="UP000033115">
    <property type="component" value="Chromosome"/>
</dbReference>
<gene>
    <name evidence="2" type="ORF">CSCA_0718</name>
</gene>
<reference evidence="2 3" key="1">
    <citation type="journal article" date="2015" name="J. Biotechnol.">
        <title>Complete genome sequence of a malodorant-producing acetogen, Clostridium scatologenes ATCC 25775(T).</title>
        <authorList>
            <person name="Zhu Z."/>
            <person name="Guo T."/>
            <person name="Zheng H."/>
            <person name="Song T."/>
            <person name="Ouyang P."/>
            <person name="Xie J."/>
        </authorList>
    </citation>
    <scope>NUCLEOTIDE SEQUENCE [LARGE SCALE GENOMIC DNA]</scope>
    <source>
        <strain evidence="2 3">ATCC 25775</strain>
    </source>
</reference>